<keyword evidence="2 9" id="KW-1003">Cell membrane</keyword>
<evidence type="ECO:0000256" key="5">
    <source>
        <dbReference type="ARBA" id="ARBA00022750"/>
    </source>
</evidence>
<evidence type="ECO:0000256" key="9">
    <source>
        <dbReference type="HAMAP-Rule" id="MF_00161"/>
    </source>
</evidence>
<feature type="transmembrane region" description="Helical" evidence="9">
    <location>
        <begin position="103"/>
        <end position="126"/>
    </location>
</feature>
<gene>
    <name evidence="9 13" type="primary">lspA</name>
    <name evidence="13" type="ORF">EII10_06155</name>
</gene>
<feature type="active site" evidence="9">
    <location>
        <position position="184"/>
    </location>
</feature>
<dbReference type="InterPro" id="IPR001872">
    <property type="entry name" value="Peptidase_A8"/>
</dbReference>
<reference evidence="13 14" key="1">
    <citation type="submission" date="2018-11" db="EMBL/GenBank/DDBJ databases">
        <title>Genomes From Bacteria Associated with the Canine Oral Cavity: a Test Case for Automated Genome-Based Taxonomic Assignment.</title>
        <authorList>
            <person name="Coil D.A."/>
            <person name="Jospin G."/>
            <person name="Darling A.E."/>
            <person name="Wallis C."/>
            <person name="Davis I.J."/>
            <person name="Harris S."/>
            <person name="Eisen J.A."/>
            <person name="Holcombe L.J."/>
            <person name="O'Flynn C."/>
        </authorList>
    </citation>
    <scope>NUCLEOTIDE SEQUENCE [LARGE SCALE GENOMIC DNA]</scope>
    <source>
        <strain evidence="13 14">OH5050</strain>
    </source>
</reference>
<dbReference type="AlphaFoldDB" id="A0A3P1V592"/>
<dbReference type="NCBIfam" id="TIGR00077">
    <property type="entry name" value="lspA"/>
    <property type="match status" value="1"/>
</dbReference>
<feature type="compositionally biased region" description="Basic and acidic residues" evidence="12">
    <location>
        <begin position="210"/>
        <end position="219"/>
    </location>
</feature>
<evidence type="ECO:0000256" key="3">
    <source>
        <dbReference type="ARBA" id="ARBA00022670"/>
    </source>
</evidence>
<evidence type="ECO:0000256" key="2">
    <source>
        <dbReference type="ARBA" id="ARBA00022475"/>
    </source>
</evidence>
<comment type="caution">
    <text evidence="13">The sequence shown here is derived from an EMBL/GenBank/DDBJ whole genome shotgun (WGS) entry which is preliminary data.</text>
</comment>
<evidence type="ECO:0000256" key="11">
    <source>
        <dbReference type="RuleBase" id="RU004181"/>
    </source>
</evidence>
<dbReference type="HAMAP" id="MF_00161">
    <property type="entry name" value="LspA"/>
    <property type="match status" value="1"/>
</dbReference>
<comment type="subcellular location">
    <subcellularLocation>
        <location evidence="9">Cell membrane</location>
        <topology evidence="9">Multi-pass membrane protein</topology>
    </subcellularLocation>
</comment>
<accession>A0A3P1V592</accession>
<evidence type="ECO:0000256" key="10">
    <source>
        <dbReference type="RuleBase" id="RU000594"/>
    </source>
</evidence>
<evidence type="ECO:0000256" key="6">
    <source>
        <dbReference type="ARBA" id="ARBA00022801"/>
    </source>
</evidence>
<organism evidence="13 14">
    <name type="scientific">Actinomyces bowdenii</name>
    <dbReference type="NCBI Taxonomy" id="131109"/>
    <lineage>
        <taxon>Bacteria</taxon>
        <taxon>Bacillati</taxon>
        <taxon>Actinomycetota</taxon>
        <taxon>Actinomycetes</taxon>
        <taxon>Actinomycetales</taxon>
        <taxon>Actinomycetaceae</taxon>
        <taxon>Actinomyces</taxon>
    </lineage>
</organism>
<dbReference type="GO" id="GO:0006508">
    <property type="term" value="P:proteolysis"/>
    <property type="evidence" value="ECO:0007669"/>
    <property type="project" value="UniProtKB-KW"/>
</dbReference>
<evidence type="ECO:0000313" key="14">
    <source>
        <dbReference type="Proteomes" id="UP000271272"/>
    </source>
</evidence>
<feature type="transmembrane region" description="Helical" evidence="9">
    <location>
        <begin position="138"/>
        <end position="154"/>
    </location>
</feature>
<keyword evidence="14" id="KW-1185">Reference proteome</keyword>
<dbReference type="PROSITE" id="PS00855">
    <property type="entry name" value="SPASE_II"/>
    <property type="match status" value="1"/>
</dbReference>
<dbReference type="Pfam" id="PF01252">
    <property type="entry name" value="Peptidase_A8"/>
    <property type="match status" value="1"/>
</dbReference>
<evidence type="ECO:0000256" key="7">
    <source>
        <dbReference type="ARBA" id="ARBA00022989"/>
    </source>
</evidence>
<comment type="caution">
    <text evidence="9">Lacks conserved residue(s) required for the propagation of feature annotation.</text>
</comment>
<keyword evidence="3 9" id="KW-0645">Protease</keyword>
<evidence type="ECO:0000256" key="1">
    <source>
        <dbReference type="ARBA" id="ARBA00006139"/>
    </source>
</evidence>
<dbReference type="Proteomes" id="UP000271272">
    <property type="component" value="Unassembled WGS sequence"/>
</dbReference>
<dbReference type="GO" id="GO:0005886">
    <property type="term" value="C:plasma membrane"/>
    <property type="evidence" value="ECO:0007669"/>
    <property type="project" value="UniProtKB-SubCell"/>
</dbReference>
<dbReference type="EC" id="3.4.23.36" evidence="9"/>
<comment type="similarity">
    <text evidence="1 9 11">Belongs to the peptidase A8 family.</text>
</comment>
<keyword evidence="7 9" id="KW-1133">Transmembrane helix</keyword>
<comment type="function">
    <text evidence="9 10">This protein specifically catalyzes the removal of signal peptides from prolipoproteins.</text>
</comment>
<feature type="region of interest" description="Disordered" evidence="12">
    <location>
        <begin position="1"/>
        <end position="49"/>
    </location>
</feature>
<feature type="region of interest" description="Disordered" evidence="12">
    <location>
        <begin position="207"/>
        <end position="274"/>
    </location>
</feature>
<comment type="pathway">
    <text evidence="9">Protein modification; lipoprotein biosynthesis (signal peptide cleavage).</text>
</comment>
<feature type="compositionally biased region" description="Basic residues" evidence="12">
    <location>
        <begin position="241"/>
        <end position="250"/>
    </location>
</feature>
<dbReference type="EMBL" id="RQZC01000007">
    <property type="protein sequence ID" value="RRD29404.1"/>
    <property type="molecule type" value="Genomic_DNA"/>
</dbReference>
<dbReference type="GO" id="GO:0004190">
    <property type="term" value="F:aspartic-type endopeptidase activity"/>
    <property type="evidence" value="ECO:0007669"/>
    <property type="project" value="UniProtKB-UniRule"/>
</dbReference>
<dbReference type="UniPathway" id="UPA00665"/>
<keyword evidence="6 9" id="KW-0378">Hydrolase</keyword>
<dbReference type="RefSeq" id="WP_124933624.1">
    <property type="nucleotide sequence ID" value="NZ_RQZC01000007.1"/>
</dbReference>
<dbReference type="PANTHER" id="PTHR33695">
    <property type="entry name" value="LIPOPROTEIN SIGNAL PEPTIDASE"/>
    <property type="match status" value="1"/>
</dbReference>
<evidence type="ECO:0000256" key="12">
    <source>
        <dbReference type="SAM" id="MobiDB-lite"/>
    </source>
</evidence>
<keyword evidence="8 9" id="KW-0472">Membrane</keyword>
<evidence type="ECO:0000313" key="13">
    <source>
        <dbReference type="EMBL" id="RRD29404.1"/>
    </source>
</evidence>
<sequence>MHEHPESEAGGPARQPRSAGTMRDEALPVAPPSSGSPAEPHQSRPAGGAGSRRPLALLWAVALIVAVLDQATKAWALSSLEAGQRVALLGRLLGLTLVRNPGAAFSIASGQTWVFSLIAIVVSVVVMRASRRLASRSWAVALGLVLGGALGNLVDRLVRSPGILRGHVIDFIDYAGYFVGNVADIAIVAAAGGIIVLSLGGWEMDGTRSGGREATRTGESDPSAPGPRRRARLSGSDRAPRARRAQRGGRPRNDEEPPVRGPVAAGEPDEGAGR</sequence>
<evidence type="ECO:0000256" key="4">
    <source>
        <dbReference type="ARBA" id="ARBA00022692"/>
    </source>
</evidence>
<evidence type="ECO:0000256" key="8">
    <source>
        <dbReference type="ARBA" id="ARBA00023136"/>
    </source>
</evidence>
<proteinExistence type="inferred from homology"/>
<dbReference type="OrthoDB" id="4308908at2"/>
<keyword evidence="5 9" id="KW-0064">Aspartyl protease</keyword>
<protein>
    <recommendedName>
        <fullName evidence="9">Lipoprotein signal peptidase</fullName>
        <ecNumber evidence="9">3.4.23.36</ecNumber>
    </recommendedName>
    <alternativeName>
        <fullName evidence="9">Prolipoprotein signal peptidase</fullName>
    </alternativeName>
    <alternativeName>
        <fullName evidence="9">Signal peptidase II</fullName>
        <shortName evidence="9">SPase II</shortName>
    </alternativeName>
</protein>
<name>A0A3P1V592_9ACTO</name>
<keyword evidence="4 9" id="KW-0812">Transmembrane</keyword>
<dbReference type="PANTHER" id="PTHR33695:SF1">
    <property type="entry name" value="LIPOPROTEIN SIGNAL PEPTIDASE"/>
    <property type="match status" value="1"/>
</dbReference>
<comment type="catalytic activity">
    <reaction evidence="9 10">
        <text>Release of signal peptides from bacterial membrane prolipoproteins. Hydrolyzes -Xaa-Yaa-Zaa-|-(S,diacylglyceryl)Cys-, in which Xaa is hydrophobic (preferably Leu), and Yaa (Ala or Ser) and Zaa (Gly or Ala) have small, neutral side chains.</text>
        <dbReference type="EC" id="3.4.23.36"/>
    </reaction>
</comment>
<feature type="active site" evidence="9">
    <location>
        <position position="170"/>
    </location>
</feature>
<dbReference type="PRINTS" id="PR00781">
    <property type="entry name" value="LIPOSIGPTASE"/>
</dbReference>
<feature type="transmembrane region" description="Helical" evidence="9">
    <location>
        <begin position="174"/>
        <end position="202"/>
    </location>
</feature>